<dbReference type="AlphaFoldDB" id="A0A1F6F175"/>
<dbReference type="STRING" id="1798512.A3A39_02100"/>
<sequence length="129" mass="14720">MWLATSAFLFSLAGIVGLFALKEWETRHNRNMAPKLRERADAWAIRLKELLLALQVDAEKLPPEILHVSRIAIHEAALLSAAFLRFLALQAHKLADFVSHKRSFQRRAPRSEFLKKVLEHKNGGGERSE</sequence>
<accession>A0A1F6F175</accession>
<dbReference type="EMBL" id="MFLZ01000022">
    <property type="protein sequence ID" value="OGG79597.1"/>
    <property type="molecule type" value="Genomic_DNA"/>
</dbReference>
<protein>
    <submittedName>
        <fullName evidence="1">Uncharacterized protein</fullName>
    </submittedName>
</protein>
<evidence type="ECO:0000313" key="1">
    <source>
        <dbReference type="EMBL" id="OGG79597.1"/>
    </source>
</evidence>
<dbReference type="Proteomes" id="UP000177372">
    <property type="component" value="Unassembled WGS sequence"/>
</dbReference>
<organism evidence="1 2">
    <name type="scientific">Candidatus Kaiserbacteria bacterium RIFCSPLOWO2_01_FULL_54_13</name>
    <dbReference type="NCBI Taxonomy" id="1798512"/>
    <lineage>
        <taxon>Bacteria</taxon>
        <taxon>Candidatus Kaiseribacteriota</taxon>
    </lineage>
</organism>
<name>A0A1F6F175_9BACT</name>
<proteinExistence type="predicted"/>
<comment type="caution">
    <text evidence="1">The sequence shown here is derived from an EMBL/GenBank/DDBJ whole genome shotgun (WGS) entry which is preliminary data.</text>
</comment>
<reference evidence="1 2" key="1">
    <citation type="journal article" date="2016" name="Nat. Commun.">
        <title>Thousands of microbial genomes shed light on interconnected biogeochemical processes in an aquifer system.</title>
        <authorList>
            <person name="Anantharaman K."/>
            <person name="Brown C.T."/>
            <person name="Hug L.A."/>
            <person name="Sharon I."/>
            <person name="Castelle C.J."/>
            <person name="Probst A.J."/>
            <person name="Thomas B.C."/>
            <person name="Singh A."/>
            <person name="Wilkins M.J."/>
            <person name="Karaoz U."/>
            <person name="Brodie E.L."/>
            <person name="Williams K.H."/>
            <person name="Hubbard S.S."/>
            <person name="Banfield J.F."/>
        </authorList>
    </citation>
    <scope>NUCLEOTIDE SEQUENCE [LARGE SCALE GENOMIC DNA]</scope>
</reference>
<gene>
    <name evidence="1" type="ORF">A3A39_02100</name>
</gene>
<evidence type="ECO:0000313" key="2">
    <source>
        <dbReference type="Proteomes" id="UP000177372"/>
    </source>
</evidence>